<dbReference type="AlphaFoldDB" id="A0A3M7LIC0"/>
<proteinExistence type="predicted"/>
<evidence type="ECO:0000313" key="1">
    <source>
        <dbReference type="EMBL" id="RMZ61332.1"/>
    </source>
</evidence>
<comment type="caution">
    <text evidence="1">The sequence shown here is derived from an EMBL/GenBank/DDBJ whole genome shotgun (WGS) entry which is preliminary data.</text>
</comment>
<gene>
    <name evidence="1" type="ORF">D1632_00110</name>
</gene>
<dbReference type="Proteomes" id="UP000267524">
    <property type="component" value="Unassembled WGS sequence"/>
</dbReference>
<dbReference type="EMBL" id="QWIV01000002">
    <property type="protein sequence ID" value="RMZ61332.1"/>
    <property type="molecule type" value="Genomic_DNA"/>
</dbReference>
<sequence>MAHSCGNTDRTLLNTIFEHENCVSVKIFYHQESKIKIIT</sequence>
<organism evidence="1 2">
    <name type="scientific">Chryseobacterium nematophagum</name>
    <dbReference type="NCBI Taxonomy" id="2305228"/>
    <lineage>
        <taxon>Bacteria</taxon>
        <taxon>Pseudomonadati</taxon>
        <taxon>Bacteroidota</taxon>
        <taxon>Flavobacteriia</taxon>
        <taxon>Flavobacteriales</taxon>
        <taxon>Weeksellaceae</taxon>
        <taxon>Chryseobacterium group</taxon>
        <taxon>Chryseobacterium</taxon>
    </lineage>
</organism>
<reference evidence="1 2" key="1">
    <citation type="submission" date="2018-08" db="EMBL/GenBank/DDBJ databases">
        <title>Chryseobacterium nematophagum: a novel matrix digesting pathogen of nematodes.</title>
        <authorList>
            <person name="Page A."/>
            <person name="Roberts M."/>
            <person name="Felix M.-A."/>
            <person name="Weir W."/>
        </authorList>
    </citation>
    <scope>NUCLEOTIDE SEQUENCE [LARGE SCALE GENOMIC DNA]</scope>
    <source>
        <strain evidence="1 2">JUb275</strain>
    </source>
</reference>
<name>A0A3M7LIC0_9FLAO</name>
<accession>A0A3M7LIC0</accession>
<protein>
    <submittedName>
        <fullName evidence="1">Uncharacterized protein</fullName>
    </submittedName>
</protein>
<evidence type="ECO:0000313" key="2">
    <source>
        <dbReference type="Proteomes" id="UP000267524"/>
    </source>
</evidence>
<keyword evidence="2" id="KW-1185">Reference proteome</keyword>